<dbReference type="SUPFAM" id="SSF47473">
    <property type="entry name" value="EF-hand"/>
    <property type="match status" value="1"/>
</dbReference>
<keyword evidence="1" id="KW-0812">Transmembrane</keyword>
<proteinExistence type="predicted"/>
<accession>A0A0L0CU96</accession>
<gene>
    <name evidence="3" type="ORF">PFLG_00887</name>
</gene>
<dbReference type="InterPro" id="IPR006373">
    <property type="entry name" value="VSA_Rifin"/>
</dbReference>
<keyword evidence="1" id="KW-1133">Transmembrane helix</keyword>
<feature type="transmembrane region" description="Helical" evidence="1">
    <location>
        <begin position="324"/>
        <end position="345"/>
    </location>
</feature>
<dbReference type="InterPro" id="IPR011992">
    <property type="entry name" value="EF-hand-dom_pair"/>
</dbReference>
<dbReference type="Pfam" id="PF02009">
    <property type="entry name" value="RIFIN"/>
    <property type="match status" value="1"/>
</dbReference>
<dbReference type="EMBL" id="GG663925">
    <property type="protein sequence ID" value="KNC35806.1"/>
    <property type="molecule type" value="Genomic_DNA"/>
</dbReference>
<evidence type="ECO:0000313" key="3">
    <source>
        <dbReference type="EMBL" id="KNC35806.1"/>
    </source>
</evidence>
<evidence type="ECO:0000256" key="1">
    <source>
        <dbReference type="SAM" id="Phobius"/>
    </source>
</evidence>
<dbReference type="AlphaFoldDB" id="A0A0L0CU96"/>
<evidence type="ECO:0000313" key="4">
    <source>
        <dbReference type="Proteomes" id="UP000054566"/>
    </source>
</evidence>
<organism evidence="3 4">
    <name type="scientific">Plasmodium falciparum RAJ116</name>
    <dbReference type="NCBI Taxonomy" id="580058"/>
    <lineage>
        <taxon>Eukaryota</taxon>
        <taxon>Sar</taxon>
        <taxon>Alveolata</taxon>
        <taxon>Apicomplexa</taxon>
        <taxon>Aconoidasida</taxon>
        <taxon>Haemosporida</taxon>
        <taxon>Plasmodiidae</taxon>
        <taxon>Plasmodium</taxon>
        <taxon>Plasmodium (Laverania)</taxon>
    </lineage>
</organism>
<reference evidence="4" key="2">
    <citation type="submission" date="2015-07" db="EMBL/GenBank/DDBJ databases">
        <title>The genome sequence of Plasmodium falciparum RAJ116.</title>
        <authorList>
            <consortium name="The Broad Institute Genome Sequencing Platform"/>
            <person name="Volkman S.K."/>
            <person name="Neafsey D.E."/>
            <person name="Dash A.P."/>
            <person name="Chitnis C.E."/>
            <person name="Hartl D.L."/>
            <person name="Young S.K."/>
            <person name="Kodira C.D."/>
            <person name="Zeng Q."/>
            <person name="Koehrsen M."/>
            <person name="Godfrey P."/>
            <person name="Alvarado L."/>
            <person name="Berlin A."/>
            <person name="Borenstein D."/>
            <person name="Chen Z."/>
            <person name="Engels R."/>
            <person name="Freedman E."/>
            <person name="Gellesch M."/>
            <person name="Goldberg J."/>
            <person name="Griggs A."/>
            <person name="Gujja S."/>
            <person name="Heiman D."/>
            <person name="Hepburn T."/>
            <person name="Howarth C."/>
            <person name="Jen D."/>
            <person name="Larson L."/>
            <person name="Lewis B."/>
            <person name="Mehta T."/>
            <person name="Park D."/>
            <person name="Pearson M."/>
            <person name="Roberts A."/>
            <person name="Saif S."/>
            <person name="Shea T."/>
            <person name="Shenoy N."/>
            <person name="Sisk P."/>
            <person name="Stolte C."/>
            <person name="Sykes S."/>
            <person name="Walk T."/>
            <person name="White J."/>
            <person name="Yandava C."/>
            <person name="Wirth D.F."/>
            <person name="Nusbaum C."/>
            <person name="Birren B."/>
        </authorList>
    </citation>
    <scope>NUCLEOTIDE SEQUENCE [LARGE SCALE GENOMIC DNA]</scope>
    <source>
        <strain evidence="4">RAJ116</strain>
    </source>
</reference>
<name>A0A0L0CU96_PLAFA</name>
<keyword evidence="1" id="KW-0472">Membrane</keyword>
<feature type="chain" id="PRO_5005536985" evidence="2">
    <location>
        <begin position="20"/>
        <end position="365"/>
    </location>
</feature>
<evidence type="ECO:0000256" key="2">
    <source>
        <dbReference type="SAM" id="SignalP"/>
    </source>
</evidence>
<dbReference type="NCBIfam" id="TIGR01477">
    <property type="entry name" value="RIFIN"/>
    <property type="match status" value="1"/>
</dbReference>
<keyword evidence="2" id="KW-0732">Signal</keyword>
<protein>
    <submittedName>
        <fullName evidence="3">Rifin</fullName>
    </submittedName>
</protein>
<feature type="signal peptide" evidence="2">
    <location>
        <begin position="1"/>
        <end position="19"/>
    </location>
</feature>
<reference evidence="4" key="1">
    <citation type="submission" date="2015-07" db="EMBL/GenBank/DDBJ databases">
        <title>Annotation of Plasmodium falciparum RAJ116.</title>
        <authorList>
            <consortium name="The Broad Institute Genome Sequencing Platform"/>
            <person name="Volkman S.K."/>
            <person name="Neafsey D.E."/>
            <person name="Dash A.P."/>
            <person name="Chitnis C.E."/>
            <person name="Hartl D.L."/>
            <person name="Young S.K."/>
            <person name="Zeng Q."/>
            <person name="Koehrsen M."/>
            <person name="Alvarado L."/>
            <person name="Berlin A."/>
            <person name="Borenstein D."/>
            <person name="Chapman S.B."/>
            <person name="Chen Z."/>
            <person name="Engels R."/>
            <person name="Freedman E."/>
            <person name="Gellesch M."/>
            <person name="Goldberg J."/>
            <person name="Griggs A."/>
            <person name="Gujja S."/>
            <person name="Heilman E.R."/>
            <person name="Heiman D.I."/>
            <person name="Howarth C."/>
            <person name="Jen D."/>
            <person name="Larson L."/>
            <person name="Mehta T."/>
            <person name="Neiman D."/>
            <person name="Park D."/>
            <person name="Pearson M."/>
            <person name="Roberts A."/>
            <person name="Saif S."/>
            <person name="Shea T."/>
            <person name="Shenoy N."/>
            <person name="Sisk P."/>
            <person name="Stolte C."/>
            <person name="Sykes S."/>
            <person name="Walk T."/>
            <person name="White J."/>
            <person name="Yandava C."/>
            <person name="Haas B."/>
            <person name="Henn M.R."/>
            <person name="Nusbaum C."/>
            <person name="Birren B."/>
        </authorList>
    </citation>
    <scope>NUCLEOTIDE SEQUENCE [LARGE SCALE GENOMIC DNA]</scope>
    <source>
        <strain evidence="4">RAJ116</strain>
    </source>
</reference>
<dbReference type="OrthoDB" id="10433406at2759"/>
<sequence>MKVLYINILLFALPLNILVYNQRNYYITPRHTQTNRSLCECELYSPANYDSDPEMKRVMQQFEDRTTQRFHEYDEKMQSKRIQCKDRCDKEIQKIILKDKLEKQMAQQLTTLETKIGTDDIPTCICEKSIADKVEKGCLRCGYGLGTVAPTVGLIGSVAIGAWKNAAIATATKYATAKGLAFGKFVGEAAGRNAVIGGLQEHFFIKELGINSLDSYFTKGYYFDIEKLAKAIYDQRNAMCGADHKLDSTICERIGKSLGTLNSDGTPGPPGPSPIEQRLKFFAGKAETTAAHVTETTTEKVTTELTTEKTGEIAATYMGYQTTIIASIIAIVVIVLIMVIIYLILRYRRKKKMKKKLQYIKLLEE</sequence>
<dbReference type="Proteomes" id="UP000054566">
    <property type="component" value="Unassembled WGS sequence"/>
</dbReference>